<evidence type="ECO:0000313" key="2">
    <source>
        <dbReference type="Proteomes" id="UP001497522"/>
    </source>
</evidence>
<gene>
    <name evidence="1" type="ORF">CSSPJE1EN2_LOCUS23853</name>
</gene>
<name>A0ABP1C1A3_9BRYO</name>
<accession>A0ABP1C1A3</accession>
<proteinExistence type="predicted"/>
<dbReference type="Proteomes" id="UP001497522">
    <property type="component" value="Chromosome 9"/>
</dbReference>
<protein>
    <submittedName>
        <fullName evidence="1">Uncharacterized protein</fullName>
    </submittedName>
</protein>
<sequence length="116" mass="12446">MAKMRSSQRECATTTAAATTVKQASSASNTVQQRYSLISSLINPAWFEVCYSRLGTASQPTIRLGFRLDRSFVASDEEFQVSSRLAEGSELLGAHLAQACGFGVEARGRLGSFFGG</sequence>
<keyword evidence="2" id="KW-1185">Reference proteome</keyword>
<organism evidence="1 2">
    <name type="scientific">Sphagnum jensenii</name>
    <dbReference type="NCBI Taxonomy" id="128206"/>
    <lineage>
        <taxon>Eukaryota</taxon>
        <taxon>Viridiplantae</taxon>
        <taxon>Streptophyta</taxon>
        <taxon>Embryophyta</taxon>
        <taxon>Bryophyta</taxon>
        <taxon>Sphagnophytina</taxon>
        <taxon>Sphagnopsida</taxon>
        <taxon>Sphagnales</taxon>
        <taxon>Sphagnaceae</taxon>
        <taxon>Sphagnum</taxon>
    </lineage>
</organism>
<reference evidence="1" key="1">
    <citation type="submission" date="2024-03" db="EMBL/GenBank/DDBJ databases">
        <authorList>
            <consortium name="ELIXIR-Norway"/>
            <consortium name="Elixir Norway"/>
        </authorList>
    </citation>
    <scope>NUCLEOTIDE SEQUENCE</scope>
</reference>
<evidence type="ECO:0000313" key="1">
    <source>
        <dbReference type="EMBL" id="CAK9882602.1"/>
    </source>
</evidence>
<dbReference type="EMBL" id="OZ023710">
    <property type="protein sequence ID" value="CAK9882602.1"/>
    <property type="molecule type" value="Genomic_DNA"/>
</dbReference>